<dbReference type="InterPro" id="IPR000534">
    <property type="entry name" value="Semialdehyde_DH_NAD-bd"/>
</dbReference>
<proteinExistence type="inferred from homology"/>
<keyword evidence="16" id="KW-1185">Reference proteome</keyword>
<reference evidence="15 16" key="1">
    <citation type="submission" date="2011-02" db="EMBL/GenBank/DDBJ databases">
        <title>The Genome Sequence of Sphaeroforma arctica JP610.</title>
        <authorList>
            <consortium name="The Broad Institute Genome Sequencing Platform"/>
            <person name="Russ C."/>
            <person name="Cuomo C."/>
            <person name="Young S.K."/>
            <person name="Zeng Q."/>
            <person name="Gargeya S."/>
            <person name="Alvarado L."/>
            <person name="Berlin A."/>
            <person name="Chapman S.B."/>
            <person name="Chen Z."/>
            <person name="Freedman E."/>
            <person name="Gellesch M."/>
            <person name="Goldberg J."/>
            <person name="Griggs A."/>
            <person name="Gujja S."/>
            <person name="Heilman E."/>
            <person name="Heiman D."/>
            <person name="Howarth C."/>
            <person name="Mehta T."/>
            <person name="Neiman D."/>
            <person name="Pearson M."/>
            <person name="Roberts A."/>
            <person name="Saif S."/>
            <person name="Shea T."/>
            <person name="Shenoy N."/>
            <person name="Sisk P."/>
            <person name="Stolte C."/>
            <person name="Sykes S."/>
            <person name="White J."/>
            <person name="Yandava C."/>
            <person name="Burger G."/>
            <person name="Gray M.W."/>
            <person name="Holland P.W.H."/>
            <person name="King N."/>
            <person name="Lang F.B.F."/>
            <person name="Roger A.J."/>
            <person name="Ruiz-Trillo I."/>
            <person name="Haas B."/>
            <person name="Nusbaum C."/>
            <person name="Birren B."/>
        </authorList>
    </citation>
    <scope>NUCLEOTIDE SEQUENCE [LARGE SCALE GENOMIC DNA]</scope>
    <source>
        <strain evidence="15 16">JP610</strain>
    </source>
</reference>
<dbReference type="GO" id="GO:0004073">
    <property type="term" value="F:aspartate-semialdehyde dehydrogenase activity"/>
    <property type="evidence" value="ECO:0007669"/>
    <property type="project" value="UniProtKB-EC"/>
</dbReference>
<dbReference type="Proteomes" id="UP000054560">
    <property type="component" value="Unassembled WGS sequence"/>
</dbReference>
<evidence type="ECO:0000256" key="6">
    <source>
        <dbReference type="ARBA" id="ARBA00022697"/>
    </source>
</evidence>
<protein>
    <recommendedName>
        <fullName evidence="12">Aspartate-semialdehyde dehydrogenase</fullName>
        <ecNumber evidence="4">1.2.1.11</ecNumber>
    </recommendedName>
</protein>
<evidence type="ECO:0000313" key="15">
    <source>
        <dbReference type="EMBL" id="KNC77121.1"/>
    </source>
</evidence>
<dbReference type="InterPro" id="IPR051823">
    <property type="entry name" value="ASADH-related"/>
</dbReference>
<feature type="active site" description="Proton acceptor" evidence="13">
    <location>
        <position position="248"/>
    </location>
</feature>
<dbReference type="Pfam" id="PF01118">
    <property type="entry name" value="Semialdhyde_dh"/>
    <property type="match status" value="1"/>
</dbReference>
<dbReference type="InterPro" id="IPR005676">
    <property type="entry name" value="Asp_semi-ald_DH_pep-lack"/>
</dbReference>
<sequence length="355" mass="38191">MTEGQKIKVGVLGATGMVGQRFVQLLADHPWFELTALGASERSAGKPYVKAAVNWRQTSEIPSNIGSIMVSPCEPQHFDGCRLVFSGLDSSVAGEVETAFCKAGMAVFSNSRNHRYDQYVPLVVPTVNDDHLDIIPAQQKANGLTTGFIVTNANCSSTGLTVPLKVLDDAFGLEACMVTTMQAISGAGFPGVPSIDIIDNVVPYISGEEEKLEIEPKKILGSFDQNGFTDKDFKISAHCNRVAVSDGHLECLSVKLKGSPTTEEVITAMESYTCEAQRMGLPSAPKQCIVYNEKPDRPQPRLDRDAGKGYTVTVGRVRPCSLFDFKLTILSHNTILGAAGGALMNAELAKYKGLL</sequence>
<comment type="catalytic activity">
    <reaction evidence="10">
        <text>L-aspartate 4-semialdehyde + phosphate + NADP(+) = 4-phospho-L-aspartate + NADPH + H(+)</text>
        <dbReference type="Rhea" id="RHEA:24284"/>
        <dbReference type="ChEBI" id="CHEBI:15378"/>
        <dbReference type="ChEBI" id="CHEBI:43474"/>
        <dbReference type="ChEBI" id="CHEBI:57535"/>
        <dbReference type="ChEBI" id="CHEBI:57783"/>
        <dbReference type="ChEBI" id="CHEBI:58349"/>
        <dbReference type="ChEBI" id="CHEBI:537519"/>
        <dbReference type="EC" id="1.2.1.11"/>
    </reaction>
    <physiologicalReaction direction="right-to-left" evidence="10">
        <dbReference type="Rhea" id="RHEA:24286"/>
    </physiologicalReaction>
</comment>
<dbReference type="GeneID" id="25910916"/>
<evidence type="ECO:0000256" key="7">
    <source>
        <dbReference type="ARBA" id="ARBA00022857"/>
    </source>
</evidence>
<keyword evidence="7" id="KW-0521">NADP</keyword>
<dbReference type="eggNOG" id="KOG4777">
    <property type="taxonomic scope" value="Eukaryota"/>
</dbReference>
<dbReference type="GO" id="GO:0046983">
    <property type="term" value="F:protein dimerization activity"/>
    <property type="evidence" value="ECO:0007669"/>
    <property type="project" value="InterPro"/>
</dbReference>
<feature type="domain" description="Semialdehyde dehydrogenase NAD-binding" evidence="14">
    <location>
        <begin position="8"/>
        <end position="135"/>
    </location>
</feature>
<dbReference type="CDD" id="cd02315">
    <property type="entry name" value="ScASADH_like_N"/>
    <property type="match status" value="1"/>
</dbReference>
<dbReference type="SUPFAM" id="SSF55347">
    <property type="entry name" value="Glyceraldehyde-3-phosphate dehydrogenase-like, C-terminal domain"/>
    <property type="match status" value="1"/>
</dbReference>
<dbReference type="PANTHER" id="PTHR46718:SF1">
    <property type="entry name" value="ASPARTATE-SEMIALDEHYDE DEHYDROGENASE"/>
    <property type="match status" value="1"/>
</dbReference>
<dbReference type="PANTHER" id="PTHR46718">
    <property type="entry name" value="ASPARTATE-SEMIALDEHYDE DEHYDROGENASE"/>
    <property type="match status" value="1"/>
</dbReference>
<evidence type="ECO:0000256" key="3">
    <source>
        <dbReference type="ARBA" id="ARBA00010584"/>
    </source>
</evidence>
<dbReference type="Gene3D" id="3.40.50.720">
    <property type="entry name" value="NAD(P)-binding Rossmann-like Domain"/>
    <property type="match status" value="1"/>
</dbReference>
<evidence type="ECO:0000313" key="16">
    <source>
        <dbReference type="Proteomes" id="UP000054560"/>
    </source>
</evidence>
<dbReference type="GO" id="GO:0050661">
    <property type="term" value="F:NADP binding"/>
    <property type="evidence" value="ECO:0007669"/>
    <property type="project" value="InterPro"/>
</dbReference>
<dbReference type="SMART" id="SM00859">
    <property type="entry name" value="Semialdhyde_dh"/>
    <property type="match status" value="1"/>
</dbReference>
<evidence type="ECO:0000256" key="9">
    <source>
        <dbReference type="ARBA" id="ARBA00023167"/>
    </source>
</evidence>
<evidence type="ECO:0000256" key="12">
    <source>
        <dbReference type="ARBA" id="ARBA00050041"/>
    </source>
</evidence>
<dbReference type="OrthoDB" id="1894490at2759"/>
<keyword evidence="9" id="KW-0486">Methionine biosynthesis</keyword>
<evidence type="ECO:0000256" key="2">
    <source>
        <dbReference type="ARBA" id="ARBA00005097"/>
    </source>
</evidence>
<dbReference type="RefSeq" id="XP_014151023.1">
    <property type="nucleotide sequence ID" value="XM_014295548.1"/>
</dbReference>
<dbReference type="InterPro" id="IPR012280">
    <property type="entry name" value="Semialdhyde_DH_dimer_dom"/>
</dbReference>
<gene>
    <name evidence="15" type="ORF">SARC_10412</name>
</gene>
<accession>A0A0L0FKY6</accession>
<dbReference type="EMBL" id="KQ242835">
    <property type="protein sequence ID" value="KNC77121.1"/>
    <property type="molecule type" value="Genomic_DNA"/>
</dbReference>
<comment type="pathway">
    <text evidence="1">Amino-acid biosynthesis; L-methionine biosynthesis via de novo pathway; L-homoserine from L-aspartate: step 2/3.</text>
</comment>
<dbReference type="CDD" id="cd18130">
    <property type="entry name" value="ASADH_C_arch_fung_like"/>
    <property type="match status" value="1"/>
</dbReference>
<dbReference type="GO" id="GO:0009086">
    <property type="term" value="P:methionine biosynthetic process"/>
    <property type="evidence" value="ECO:0007669"/>
    <property type="project" value="UniProtKB-KW"/>
</dbReference>
<dbReference type="GO" id="GO:0009088">
    <property type="term" value="P:threonine biosynthetic process"/>
    <property type="evidence" value="ECO:0007669"/>
    <property type="project" value="UniProtKB-KW"/>
</dbReference>
<evidence type="ECO:0000256" key="10">
    <source>
        <dbReference type="ARBA" id="ARBA00049864"/>
    </source>
</evidence>
<comment type="pathway">
    <text evidence="2">Amino-acid biosynthesis; L-threonine biosynthesis; L-threonine from L-aspartate: step 2/5.</text>
</comment>
<keyword evidence="5" id="KW-0028">Amino-acid biosynthesis</keyword>
<dbReference type="Gene3D" id="3.30.360.10">
    <property type="entry name" value="Dihydrodipicolinate Reductase, domain 2"/>
    <property type="match status" value="1"/>
</dbReference>
<dbReference type="EC" id="1.2.1.11" evidence="4"/>
<evidence type="ECO:0000256" key="1">
    <source>
        <dbReference type="ARBA" id="ARBA00005021"/>
    </source>
</evidence>
<dbReference type="GO" id="GO:0051287">
    <property type="term" value="F:NAD binding"/>
    <property type="evidence" value="ECO:0007669"/>
    <property type="project" value="InterPro"/>
</dbReference>
<keyword evidence="8" id="KW-0560">Oxidoreductase</keyword>
<dbReference type="Pfam" id="PF02774">
    <property type="entry name" value="Semialdhyde_dhC"/>
    <property type="match status" value="1"/>
</dbReference>
<dbReference type="FunFam" id="3.30.360.10:FF:000016">
    <property type="entry name" value="Probable aspartate-semialdehyde dehydrogenase"/>
    <property type="match status" value="1"/>
</dbReference>
<dbReference type="InterPro" id="IPR036291">
    <property type="entry name" value="NAD(P)-bd_dom_sf"/>
</dbReference>
<evidence type="ECO:0000256" key="4">
    <source>
        <dbReference type="ARBA" id="ARBA00013120"/>
    </source>
</evidence>
<dbReference type="SUPFAM" id="SSF51735">
    <property type="entry name" value="NAD(P)-binding Rossmann-fold domains"/>
    <property type="match status" value="1"/>
</dbReference>
<keyword evidence="6" id="KW-0791">Threonine biosynthesis</keyword>
<evidence type="ECO:0000256" key="8">
    <source>
        <dbReference type="ARBA" id="ARBA00023002"/>
    </source>
</evidence>
<dbReference type="PIRSF" id="PIRSF000148">
    <property type="entry name" value="ASA_dh"/>
    <property type="match status" value="1"/>
</dbReference>
<feature type="active site" description="Acyl-thioester intermediate" evidence="13">
    <location>
        <position position="155"/>
    </location>
</feature>
<dbReference type="NCBIfam" id="TIGR00978">
    <property type="entry name" value="asd_EA"/>
    <property type="match status" value="1"/>
</dbReference>
<name>A0A0L0FKY6_9EUKA</name>
<dbReference type="NCBIfam" id="NF006416">
    <property type="entry name" value="PRK08664.1"/>
    <property type="match status" value="1"/>
</dbReference>
<evidence type="ECO:0000256" key="13">
    <source>
        <dbReference type="PIRSR" id="PIRSR000148-1"/>
    </source>
</evidence>
<dbReference type="FunFam" id="3.40.50.720:FF:000200">
    <property type="entry name" value="Aspartate-semialdehyde dehydrogenase"/>
    <property type="match status" value="1"/>
</dbReference>
<comment type="similarity">
    <text evidence="3">Belongs to the aspartate-semialdehyde dehydrogenase family.</text>
</comment>
<organism evidence="15 16">
    <name type="scientific">Sphaeroforma arctica JP610</name>
    <dbReference type="NCBI Taxonomy" id="667725"/>
    <lineage>
        <taxon>Eukaryota</taxon>
        <taxon>Ichthyosporea</taxon>
        <taxon>Ichthyophonida</taxon>
        <taxon>Sphaeroforma</taxon>
    </lineage>
</organism>
<evidence type="ECO:0000256" key="5">
    <source>
        <dbReference type="ARBA" id="ARBA00022605"/>
    </source>
</evidence>
<evidence type="ECO:0000256" key="11">
    <source>
        <dbReference type="ARBA" id="ARBA00049950"/>
    </source>
</evidence>
<dbReference type="AlphaFoldDB" id="A0A0L0FKY6"/>
<evidence type="ECO:0000259" key="14">
    <source>
        <dbReference type="SMART" id="SM00859"/>
    </source>
</evidence>
<comment type="function">
    <text evidence="11">Catalyzes the NADPH-dependent formation of L-aspartate 4-semialdehyde (L-ASA) by the reductive dephosphorylation of 4-phospho-L-aspartate. Mediates the second step in the biosynthesis of amino acids that derive from aspartate (the aspartate family of amino acids), including methioinine and threonine, the latter of which is a precursor to isoleucine.</text>
</comment>
<dbReference type="STRING" id="667725.A0A0L0FKY6"/>